<feature type="domain" description="YjeF N-terminal" evidence="21">
    <location>
        <begin position="7"/>
        <end position="215"/>
    </location>
</feature>
<feature type="binding site" evidence="18">
    <location>
        <begin position="131"/>
        <end position="137"/>
    </location>
    <ligand>
        <name>(6S)-NADPHX</name>
        <dbReference type="ChEBI" id="CHEBI:64076"/>
    </ligand>
</feature>
<dbReference type="InterPro" id="IPR000631">
    <property type="entry name" value="CARKD"/>
</dbReference>
<evidence type="ECO:0000256" key="12">
    <source>
        <dbReference type="ARBA" id="ARBA00023239"/>
    </source>
</evidence>
<dbReference type="PIRSF" id="PIRSF017184">
    <property type="entry name" value="Nnr"/>
    <property type="match status" value="1"/>
</dbReference>
<comment type="function">
    <text evidence="17">Catalyzes the dehydration of the S-form of NAD(P)HX at the expense of ADP, which is converted to AMP. Together with NAD(P)HX epimerase, which catalyzes the epimerization of the S- and R-forms, the enzyme allows the repair of both epimers of NAD(P)HX, a damaged form of NAD(P)H that is a result of enzymatic or heat-dependent hydration.</text>
</comment>
<feature type="binding site" evidence="18">
    <location>
        <position position="160"/>
    </location>
    <ligand>
        <name>(6S)-NADPHX</name>
        <dbReference type="ChEBI" id="CHEBI:64076"/>
    </ligand>
</feature>
<comment type="cofactor">
    <cofactor evidence="18 19">
        <name>K(+)</name>
        <dbReference type="ChEBI" id="CHEBI:29103"/>
    </cofactor>
    <text evidence="18 19">Binds 1 potassium ion per subunit.</text>
</comment>
<accession>A0A833DV90</accession>
<dbReference type="Pfam" id="PF01256">
    <property type="entry name" value="Carb_kinase"/>
    <property type="match status" value="1"/>
</dbReference>
<evidence type="ECO:0000256" key="5">
    <source>
        <dbReference type="ARBA" id="ARBA00022723"/>
    </source>
</evidence>
<reference evidence="22" key="1">
    <citation type="journal article" date="2020" name="ISME J.">
        <title>Gammaproteobacteria mediating utilization of methyl-, sulfur- and petroleum organic compounds in deep ocean hydrothermal plumes.</title>
        <authorList>
            <person name="Zhou Z."/>
            <person name="Liu Y."/>
            <person name="Pan J."/>
            <person name="Cron B.R."/>
            <person name="Toner B.M."/>
            <person name="Anantharaman K."/>
            <person name="Breier J.A."/>
            <person name="Dick G.J."/>
            <person name="Li M."/>
        </authorList>
    </citation>
    <scope>NUCLEOTIDE SEQUENCE</scope>
    <source>
        <strain evidence="22">SZUA-1435</strain>
    </source>
</reference>
<feature type="binding site" evidence="17">
    <location>
        <position position="322"/>
    </location>
    <ligand>
        <name>(6S)-NADPHX</name>
        <dbReference type="ChEBI" id="CHEBI:64076"/>
    </ligand>
</feature>
<feature type="binding site" evidence="17">
    <location>
        <position position="439"/>
    </location>
    <ligand>
        <name>(6S)-NADPHX</name>
        <dbReference type="ChEBI" id="CHEBI:64076"/>
    </ligand>
</feature>
<evidence type="ECO:0000256" key="4">
    <source>
        <dbReference type="ARBA" id="ARBA00009524"/>
    </source>
</evidence>
<evidence type="ECO:0000259" key="20">
    <source>
        <dbReference type="PROSITE" id="PS51383"/>
    </source>
</evidence>
<comment type="caution">
    <text evidence="22">The sequence shown here is derived from an EMBL/GenBank/DDBJ whole genome shotgun (WGS) entry which is preliminary data.</text>
</comment>
<comment type="function">
    <text evidence="18">Catalyzes the epimerization of the S- and R-forms of NAD(P)HX, a damaged form of NAD(P)H that is a result of enzymatic or heat-dependent hydration. This is a prerequisite for the S-specific NAD(P)H-hydrate dehydratase to allow the repair of both epimers of NAD(P)HX.</text>
</comment>
<dbReference type="Gene3D" id="3.40.50.10260">
    <property type="entry name" value="YjeF N-terminal domain"/>
    <property type="match status" value="1"/>
</dbReference>
<dbReference type="AlphaFoldDB" id="A0A833DV90"/>
<comment type="similarity">
    <text evidence="4 19">In the C-terminal section; belongs to the NnrD/CARKD family.</text>
</comment>
<keyword evidence="12 17" id="KW-0456">Lyase</keyword>
<feature type="binding site" evidence="17">
    <location>
        <position position="253"/>
    </location>
    <ligand>
        <name>(6S)-NADPHX</name>
        <dbReference type="ChEBI" id="CHEBI:64076"/>
    </ligand>
</feature>
<dbReference type="SUPFAM" id="SSF64153">
    <property type="entry name" value="YjeF N-terminal domain-like"/>
    <property type="match status" value="1"/>
</dbReference>
<evidence type="ECO:0000256" key="15">
    <source>
        <dbReference type="ARBA" id="ARBA00048238"/>
    </source>
</evidence>
<keyword evidence="11 18" id="KW-0413">Isomerase</keyword>
<protein>
    <recommendedName>
        <fullName evidence="19">Bifunctional NAD(P)H-hydrate repair enzyme</fullName>
    </recommendedName>
    <alternativeName>
        <fullName evidence="19">Nicotinamide nucleotide repair protein</fullName>
    </alternativeName>
    <domain>
        <recommendedName>
            <fullName evidence="19">ADP-dependent (S)-NAD(P)H-hydrate dehydratase</fullName>
            <ecNumber evidence="19">4.2.1.136</ecNumber>
        </recommendedName>
        <alternativeName>
            <fullName evidence="19">ADP-dependent NAD(P)HX dehydratase</fullName>
        </alternativeName>
    </domain>
    <domain>
        <recommendedName>
            <fullName evidence="19">NAD(P)H-hydrate epimerase</fullName>
            <ecNumber evidence="19">5.1.99.6</ecNumber>
        </recommendedName>
    </domain>
</protein>
<evidence type="ECO:0000256" key="19">
    <source>
        <dbReference type="PIRNR" id="PIRNR017184"/>
    </source>
</evidence>
<evidence type="ECO:0000313" key="22">
    <source>
        <dbReference type="EMBL" id="HIP57654.1"/>
    </source>
</evidence>
<feature type="binding site" evidence="18">
    <location>
        <position position="163"/>
    </location>
    <ligand>
        <name>K(+)</name>
        <dbReference type="ChEBI" id="CHEBI:29103"/>
    </ligand>
</feature>
<feature type="binding site" evidence="18">
    <location>
        <position position="127"/>
    </location>
    <ligand>
        <name>K(+)</name>
        <dbReference type="ChEBI" id="CHEBI:29103"/>
    </ligand>
</feature>
<evidence type="ECO:0000256" key="2">
    <source>
        <dbReference type="ARBA" id="ARBA00000909"/>
    </source>
</evidence>
<comment type="similarity">
    <text evidence="3 19">In the N-terminal section; belongs to the NnrE/AIBP family.</text>
</comment>
<dbReference type="GO" id="GO:0046872">
    <property type="term" value="F:metal ion binding"/>
    <property type="evidence" value="ECO:0007669"/>
    <property type="project" value="UniProtKB-UniRule"/>
</dbReference>
<dbReference type="HAMAP" id="MF_01966">
    <property type="entry name" value="NADHX_epimerase"/>
    <property type="match status" value="1"/>
</dbReference>
<comment type="subunit">
    <text evidence="17">Homotetramer.</text>
</comment>
<comment type="catalytic activity">
    <reaction evidence="15 17 19">
        <text>(6S)-NADHX + ADP = AMP + phosphate + NADH + H(+)</text>
        <dbReference type="Rhea" id="RHEA:32223"/>
        <dbReference type="ChEBI" id="CHEBI:15378"/>
        <dbReference type="ChEBI" id="CHEBI:43474"/>
        <dbReference type="ChEBI" id="CHEBI:57945"/>
        <dbReference type="ChEBI" id="CHEBI:64074"/>
        <dbReference type="ChEBI" id="CHEBI:456215"/>
        <dbReference type="ChEBI" id="CHEBI:456216"/>
        <dbReference type="EC" id="4.2.1.136"/>
    </reaction>
</comment>
<keyword evidence="5 18" id="KW-0479">Metal-binding</keyword>
<dbReference type="InterPro" id="IPR029056">
    <property type="entry name" value="Ribokinase-like"/>
</dbReference>
<name>A0A833DV90_9CREN</name>
<dbReference type="HAMAP" id="MF_01965">
    <property type="entry name" value="NADHX_dehydratase"/>
    <property type="match status" value="1"/>
</dbReference>
<dbReference type="EC" id="5.1.99.6" evidence="19"/>
<evidence type="ECO:0000256" key="8">
    <source>
        <dbReference type="ARBA" id="ARBA00022857"/>
    </source>
</evidence>
<dbReference type="SUPFAM" id="SSF53613">
    <property type="entry name" value="Ribokinase-like"/>
    <property type="match status" value="1"/>
</dbReference>
<gene>
    <name evidence="18" type="primary">nnrE</name>
    <name evidence="17" type="synonym">nnrD</name>
    <name evidence="22" type="ORF">EYH02_06310</name>
</gene>
<evidence type="ECO:0000256" key="10">
    <source>
        <dbReference type="ARBA" id="ARBA00023027"/>
    </source>
</evidence>
<comment type="similarity">
    <text evidence="17">Belongs to the NnrD/CARKD family.</text>
</comment>
<comment type="catalytic activity">
    <reaction evidence="16 17 19">
        <text>(6S)-NADPHX + ADP = AMP + phosphate + NADPH + H(+)</text>
        <dbReference type="Rhea" id="RHEA:32235"/>
        <dbReference type="ChEBI" id="CHEBI:15378"/>
        <dbReference type="ChEBI" id="CHEBI:43474"/>
        <dbReference type="ChEBI" id="CHEBI:57783"/>
        <dbReference type="ChEBI" id="CHEBI:64076"/>
        <dbReference type="ChEBI" id="CHEBI:456215"/>
        <dbReference type="ChEBI" id="CHEBI:456216"/>
        <dbReference type="EC" id="4.2.1.136"/>
    </reaction>
</comment>
<dbReference type="EMBL" id="DQTV01000125">
    <property type="protein sequence ID" value="HIP57654.1"/>
    <property type="molecule type" value="Genomic_DNA"/>
</dbReference>
<dbReference type="NCBIfam" id="TIGR00197">
    <property type="entry name" value="yjeF_nterm"/>
    <property type="match status" value="1"/>
</dbReference>
<evidence type="ECO:0000256" key="14">
    <source>
        <dbReference type="ARBA" id="ARBA00025153"/>
    </source>
</evidence>
<dbReference type="InterPro" id="IPR004443">
    <property type="entry name" value="YjeF_N_dom"/>
</dbReference>
<dbReference type="EC" id="4.2.1.136" evidence="19"/>
<evidence type="ECO:0000256" key="3">
    <source>
        <dbReference type="ARBA" id="ARBA00006001"/>
    </source>
</evidence>
<evidence type="ECO:0000313" key="23">
    <source>
        <dbReference type="Proteomes" id="UP000605805"/>
    </source>
</evidence>
<evidence type="ECO:0000256" key="17">
    <source>
        <dbReference type="HAMAP-Rule" id="MF_01965"/>
    </source>
</evidence>
<keyword evidence="9 18" id="KW-0630">Potassium</keyword>
<dbReference type="Gene3D" id="3.40.1190.20">
    <property type="match status" value="1"/>
</dbReference>
<dbReference type="PANTHER" id="PTHR12592">
    <property type="entry name" value="ATP-DEPENDENT (S)-NAD(P)H-HYDRATE DEHYDRATASE FAMILY MEMBER"/>
    <property type="match status" value="1"/>
</dbReference>
<keyword evidence="7 17" id="KW-0067">ATP-binding</keyword>
<proteinExistence type="inferred from homology"/>
<dbReference type="PANTHER" id="PTHR12592:SF0">
    <property type="entry name" value="ATP-DEPENDENT (S)-NAD(P)H-HYDRATE DEHYDRATASE"/>
    <property type="match status" value="1"/>
</dbReference>
<comment type="cofactor">
    <cofactor evidence="17">
        <name>Mg(2+)</name>
        <dbReference type="ChEBI" id="CHEBI:18420"/>
    </cofactor>
</comment>
<keyword evidence="8 17" id="KW-0521">NADP</keyword>
<comment type="similarity">
    <text evidence="18">Belongs to the NnrE/AIBP family.</text>
</comment>
<evidence type="ECO:0000256" key="18">
    <source>
        <dbReference type="HAMAP-Rule" id="MF_01966"/>
    </source>
</evidence>
<feature type="binding site" evidence="17">
    <location>
        <position position="373"/>
    </location>
    <ligand>
        <name>(6S)-NADPHX</name>
        <dbReference type="ChEBI" id="CHEBI:64076"/>
    </ligand>
</feature>
<keyword evidence="10 17" id="KW-0520">NAD</keyword>
<sequence>MISSLEMRIVDRNADALGVATLLLMENAGRAVADVVEEKLGGLKGKRIVVFAGAGGKAGDGITAARHMASRGALVTLYMLTPPERLEHEAARIQFEAVEKMDLSIEIKVVRDLSDIPERVEADAVIDALLGIGIRGRVRTIYAKAIEAINSSSGLKVAIDIPSGIDPDTGEVLGVAVKADVTVTLHKPKPGLLKAQPYVGELKVVSIGIPPEAELYVGPGDLEYRFRPRPMKAYKGSSGRVLVIGGSETFTGAPALSALAALRTGVDLAYVAAPERAADIIASYSPDIITIKLAGYDYLVPKHVESLKPWLERVNVVVIGPGLGTREETFNAVWELIGLLRSMDKAMVVDADALKALSQRRDLLGGKMVITPHSGEFRMLFNVEVPEDIEGRISVVKTQASRYGIIILLKGWIDVISDGKRVKLNKTHVPAMAVGGTGDTLTGIVAALIARGLPLFEAAYLGAFINGLAGCIAYHELGDHMLATDILKYIPEAMNRPYDNFKKYLLYKRVRD</sequence>
<comment type="catalytic activity">
    <reaction evidence="2 18 19">
        <text>(6R)-NADPHX = (6S)-NADPHX</text>
        <dbReference type="Rhea" id="RHEA:32227"/>
        <dbReference type="ChEBI" id="CHEBI:64076"/>
        <dbReference type="ChEBI" id="CHEBI:64077"/>
        <dbReference type="EC" id="5.1.99.6"/>
    </reaction>
</comment>
<comment type="catalytic activity">
    <reaction evidence="1 18 19">
        <text>(6R)-NADHX = (6S)-NADHX</text>
        <dbReference type="Rhea" id="RHEA:32215"/>
        <dbReference type="ChEBI" id="CHEBI:64074"/>
        <dbReference type="ChEBI" id="CHEBI:64075"/>
        <dbReference type="EC" id="5.1.99.6"/>
    </reaction>
</comment>
<evidence type="ECO:0000256" key="16">
    <source>
        <dbReference type="ARBA" id="ARBA00049209"/>
    </source>
</evidence>
<feature type="binding site" evidence="17">
    <location>
        <position position="438"/>
    </location>
    <ligand>
        <name>AMP</name>
        <dbReference type="ChEBI" id="CHEBI:456215"/>
    </ligand>
</feature>
<keyword evidence="13" id="KW-0511">Multifunctional enzyme</keyword>
<evidence type="ECO:0000256" key="11">
    <source>
        <dbReference type="ARBA" id="ARBA00023235"/>
    </source>
</evidence>
<keyword evidence="6 17" id="KW-0547">Nucleotide-binding</keyword>
<dbReference type="Proteomes" id="UP000605805">
    <property type="component" value="Unassembled WGS sequence"/>
</dbReference>
<organism evidence="22 23">
    <name type="scientific">Ignisphaera aggregans</name>
    <dbReference type="NCBI Taxonomy" id="334771"/>
    <lineage>
        <taxon>Archaea</taxon>
        <taxon>Thermoproteota</taxon>
        <taxon>Thermoprotei</taxon>
        <taxon>Desulfurococcales</taxon>
        <taxon>Desulfurococcaceae</taxon>
        <taxon>Ignisphaera</taxon>
    </lineage>
</organism>
<dbReference type="PROSITE" id="PS51383">
    <property type="entry name" value="YJEF_C_3"/>
    <property type="match status" value="1"/>
</dbReference>
<dbReference type="GO" id="GO:0110051">
    <property type="term" value="P:metabolite repair"/>
    <property type="evidence" value="ECO:0007669"/>
    <property type="project" value="TreeGrafter"/>
</dbReference>
<comment type="function">
    <text evidence="14 19">Bifunctional enzyme that catalyzes the epimerization of the S- and R-forms of NAD(P)HX and the dehydration of the S-form of NAD(P)HX at the expense of ADP, which is converted to AMP. This allows the repair of both epimers of NAD(P)HX, a damaged form of NAD(P)H that is a result of enzymatic or heat-dependent hydration.</text>
</comment>
<dbReference type="GO" id="GO:0052856">
    <property type="term" value="F:NAD(P)HX epimerase activity"/>
    <property type="evidence" value="ECO:0007669"/>
    <property type="project" value="UniProtKB-UniRule"/>
</dbReference>
<evidence type="ECO:0000256" key="1">
    <source>
        <dbReference type="ARBA" id="ARBA00000013"/>
    </source>
</evidence>
<dbReference type="NCBIfam" id="TIGR00196">
    <property type="entry name" value="yjeF_cterm"/>
    <property type="match status" value="1"/>
</dbReference>
<dbReference type="PROSITE" id="PS51385">
    <property type="entry name" value="YJEF_N"/>
    <property type="match status" value="1"/>
</dbReference>
<dbReference type="InterPro" id="IPR030677">
    <property type="entry name" value="Nnr"/>
</dbReference>
<dbReference type="PROSITE" id="PS01050">
    <property type="entry name" value="YJEF_C_2"/>
    <property type="match status" value="1"/>
</dbReference>
<dbReference type="InterPro" id="IPR036652">
    <property type="entry name" value="YjeF_N_dom_sf"/>
</dbReference>
<evidence type="ECO:0000256" key="6">
    <source>
        <dbReference type="ARBA" id="ARBA00022741"/>
    </source>
</evidence>
<dbReference type="GO" id="GO:0005524">
    <property type="term" value="F:ATP binding"/>
    <property type="evidence" value="ECO:0007669"/>
    <property type="project" value="UniProtKB-UniRule"/>
</dbReference>
<dbReference type="Pfam" id="PF03853">
    <property type="entry name" value="YjeF_N"/>
    <property type="match status" value="1"/>
</dbReference>
<dbReference type="GO" id="GO:0046496">
    <property type="term" value="P:nicotinamide nucleotide metabolic process"/>
    <property type="evidence" value="ECO:0007669"/>
    <property type="project" value="UniProtKB-UniRule"/>
</dbReference>
<comment type="caution">
    <text evidence="17">Lacks conserved residue(s) required for the propagation of feature annotation.</text>
</comment>
<evidence type="ECO:0000259" key="21">
    <source>
        <dbReference type="PROSITE" id="PS51385"/>
    </source>
</evidence>
<dbReference type="CDD" id="cd01171">
    <property type="entry name" value="YXKO-related"/>
    <property type="match status" value="1"/>
</dbReference>
<dbReference type="InterPro" id="IPR017953">
    <property type="entry name" value="Carbohydrate_kinase_pred_CS"/>
</dbReference>
<evidence type="ECO:0000256" key="9">
    <source>
        <dbReference type="ARBA" id="ARBA00022958"/>
    </source>
</evidence>
<dbReference type="GO" id="GO:0052855">
    <property type="term" value="F:ADP-dependent NAD(P)H-hydrate dehydratase activity"/>
    <property type="evidence" value="ECO:0007669"/>
    <property type="project" value="UniProtKB-UniRule"/>
</dbReference>
<evidence type="ECO:0000256" key="13">
    <source>
        <dbReference type="ARBA" id="ARBA00023268"/>
    </source>
</evidence>
<evidence type="ECO:0000256" key="7">
    <source>
        <dbReference type="ARBA" id="ARBA00022840"/>
    </source>
</evidence>
<feature type="domain" description="YjeF C-terminal" evidence="20">
    <location>
        <begin position="218"/>
        <end position="497"/>
    </location>
</feature>
<feature type="binding site" evidence="18">
    <location>
        <position position="142"/>
    </location>
    <ligand>
        <name>(6S)-NADPHX</name>
        <dbReference type="ChEBI" id="CHEBI:64076"/>
    </ligand>
</feature>